<dbReference type="PhylomeDB" id="A0A0G4FF49"/>
<dbReference type="Pfam" id="PF00135">
    <property type="entry name" value="COesterase"/>
    <property type="match status" value="1"/>
</dbReference>
<dbReference type="InterPro" id="IPR002018">
    <property type="entry name" value="CarbesteraseB"/>
</dbReference>
<dbReference type="SUPFAM" id="SSF53474">
    <property type="entry name" value="alpha/beta-Hydrolases"/>
    <property type="match status" value="1"/>
</dbReference>
<keyword evidence="2" id="KW-0732">Signal</keyword>
<dbReference type="InParanoid" id="A0A0G4FF49"/>
<evidence type="ECO:0000313" key="5">
    <source>
        <dbReference type="Proteomes" id="UP000041254"/>
    </source>
</evidence>
<dbReference type="VEuPathDB" id="CryptoDB:Vbra_15211"/>
<evidence type="ECO:0000256" key="2">
    <source>
        <dbReference type="SAM" id="SignalP"/>
    </source>
</evidence>
<dbReference type="Proteomes" id="UP000041254">
    <property type="component" value="Unassembled WGS sequence"/>
</dbReference>
<name>A0A0G4FF49_VITBC</name>
<evidence type="ECO:0000259" key="3">
    <source>
        <dbReference type="Pfam" id="PF00135"/>
    </source>
</evidence>
<feature type="region of interest" description="Disordered" evidence="1">
    <location>
        <begin position="183"/>
        <end position="220"/>
    </location>
</feature>
<gene>
    <name evidence="4" type="ORF">Vbra_15211</name>
</gene>
<dbReference type="OrthoDB" id="3200163at2759"/>
<evidence type="ECO:0000313" key="4">
    <source>
        <dbReference type="EMBL" id="CEM11815.1"/>
    </source>
</evidence>
<evidence type="ECO:0000256" key="1">
    <source>
        <dbReference type="SAM" id="MobiDB-lite"/>
    </source>
</evidence>
<feature type="domain" description="Carboxylesterase type B" evidence="3">
    <location>
        <begin position="225"/>
        <end position="620"/>
    </location>
</feature>
<dbReference type="Gene3D" id="3.40.50.1820">
    <property type="entry name" value="alpha/beta hydrolase"/>
    <property type="match status" value="1"/>
</dbReference>
<accession>A0A0G4FF49</accession>
<sequence>MLPSSFTLGLRIVGSLFLTIVCLPGSRGQELAENLPSILEDIDLTVDFDPFPEVNITLADGRNVTVTGRCLRQARSVPCTPISGVDAFFGVPYATAERFKFPEPFPFPEDAFNATDPAPGCISLCKFVGRNPYLCGTAGEGFITGSASAPVNIASGLADGIRSVVVTYEYRLGVLGFLPPVRDKEHHHHKKKPDKDKDKDKDKTDPKESHKKGGGKKGDASEILLPGNYGFMDSVAALKFIQQTVGNFTGGRSEPGLTLWGFSNGAKLAACHLTSPTTAQNGLDIRRVLLSSGSWGLPLIPQEDAKKVVKVALKAIKSCKRKDFTDGQEYVACLRRAPIEEIRKADELVYAVQVADDFFRVTENVTPTPGTPEIPDECFQALLDGKYNESIPFIVTTNNNEGTLYRRTALASADEVTQYIGQFDTTPLVANPLTYSSILEVLLGLPKALAVLSKYPWNGDDVYPGEPANRGEFPESADAGSSLSSAIGDYVFSCPARGLCGSLKKCFLAYYVAGWSSSEAPQILVENPLNPAASYGLTIGQFCDTDGVRCHLEELPWVLRSGVFFLTSGFGILEGQFTFTPDERQARTTLYSYVRNFIASDDPNVGLIDVPQWPQYVFSTKGDDPWQALSILDADLPPDSPRAETRPGYKREFCNLWDKVNPRYSTTWKGLKKAEKKDKTDKAKAKCGGKEVCKEGQLCVPKALAAMGVLRELWQSRPVQVAAYLSLKGLTKGGDGHTAKMSRNVTDVTDVGHDNYDEMGELLLSFVTILSSED</sequence>
<dbReference type="STRING" id="1169540.A0A0G4FF49"/>
<reference evidence="4 5" key="1">
    <citation type="submission" date="2014-11" db="EMBL/GenBank/DDBJ databases">
        <authorList>
            <person name="Zhu J."/>
            <person name="Qi W."/>
            <person name="Song R."/>
        </authorList>
    </citation>
    <scope>NUCLEOTIDE SEQUENCE [LARGE SCALE GENOMIC DNA]</scope>
</reference>
<dbReference type="ESTHER" id="9alve-a0a0g4ff49">
    <property type="family name" value="Carb_B_Root"/>
</dbReference>
<feature type="chain" id="PRO_5005188519" description="Carboxylesterase type B domain-containing protein" evidence="2">
    <location>
        <begin position="29"/>
        <end position="774"/>
    </location>
</feature>
<proteinExistence type="predicted"/>
<dbReference type="InterPro" id="IPR029058">
    <property type="entry name" value="AB_hydrolase_fold"/>
</dbReference>
<dbReference type="AlphaFoldDB" id="A0A0G4FF49"/>
<dbReference type="PANTHER" id="PTHR11559">
    <property type="entry name" value="CARBOXYLESTERASE"/>
    <property type="match status" value="1"/>
</dbReference>
<dbReference type="InterPro" id="IPR050309">
    <property type="entry name" value="Type-B_Carboxylest/Lipase"/>
</dbReference>
<protein>
    <recommendedName>
        <fullName evidence="3">Carboxylesterase type B domain-containing protein</fullName>
    </recommendedName>
</protein>
<dbReference type="EMBL" id="CDMY01000426">
    <property type="protein sequence ID" value="CEM11815.1"/>
    <property type="molecule type" value="Genomic_DNA"/>
</dbReference>
<keyword evidence="5" id="KW-1185">Reference proteome</keyword>
<feature type="signal peptide" evidence="2">
    <location>
        <begin position="1"/>
        <end position="28"/>
    </location>
</feature>
<organism evidence="4 5">
    <name type="scientific">Vitrella brassicaformis (strain CCMP3155)</name>
    <dbReference type="NCBI Taxonomy" id="1169540"/>
    <lineage>
        <taxon>Eukaryota</taxon>
        <taxon>Sar</taxon>
        <taxon>Alveolata</taxon>
        <taxon>Colpodellida</taxon>
        <taxon>Vitrellaceae</taxon>
        <taxon>Vitrella</taxon>
    </lineage>
</organism>
<feature type="compositionally biased region" description="Basic and acidic residues" evidence="1">
    <location>
        <begin position="193"/>
        <end position="208"/>
    </location>
</feature>